<reference evidence="7 8" key="1">
    <citation type="journal article" date="2019" name="Commun. Biol.">
        <title>The bagworm genome reveals a unique fibroin gene that provides high tensile strength.</title>
        <authorList>
            <person name="Kono N."/>
            <person name="Nakamura H."/>
            <person name="Ohtoshi R."/>
            <person name="Tomita M."/>
            <person name="Numata K."/>
            <person name="Arakawa K."/>
        </authorList>
    </citation>
    <scope>NUCLEOTIDE SEQUENCE [LARGE SCALE GENOMIC DNA]</scope>
</reference>
<keyword evidence="3" id="KW-0378">Hydrolase</keyword>
<organism evidence="7 8">
    <name type="scientific">Eumeta variegata</name>
    <name type="common">Bagworm moth</name>
    <name type="synonym">Eumeta japonica</name>
    <dbReference type="NCBI Taxonomy" id="151549"/>
    <lineage>
        <taxon>Eukaryota</taxon>
        <taxon>Metazoa</taxon>
        <taxon>Ecdysozoa</taxon>
        <taxon>Arthropoda</taxon>
        <taxon>Hexapoda</taxon>
        <taxon>Insecta</taxon>
        <taxon>Pterygota</taxon>
        <taxon>Neoptera</taxon>
        <taxon>Endopterygota</taxon>
        <taxon>Lepidoptera</taxon>
        <taxon>Glossata</taxon>
        <taxon>Ditrysia</taxon>
        <taxon>Tineoidea</taxon>
        <taxon>Psychidae</taxon>
        <taxon>Oiketicinae</taxon>
        <taxon>Eumeta</taxon>
    </lineage>
</organism>
<dbReference type="PROSITE" id="PS00653">
    <property type="entry name" value="GLYCOSYL_HYDROL_F1_2"/>
    <property type="match status" value="1"/>
</dbReference>
<protein>
    <submittedName>
        <fullName evidence="7">Myrosinase 1</fullName>
    </submittedName>
</protein>
<dbReference type="AlphaFoldDB" id="A0A4C1WU15"/>
<dbReference type="InterPro" id="IPR017853">
    <property type="entry name" value="GH"/>
</dbReference>
<dbReference type="PRINTS" id="PR00131">
    <property type="entry name" value="GLHYDRLASE1"/>
</dbReference>
<dbReference type="InterPro" id="IPR033132">
    <property type="entry name" value="GH_1_N_CS"/>
</dbReference>
<dbReference type="EMBL" id="BGZK01000645">
    <property type="protein sequence ID" value="GBP54370.1"/>
    <property type="molecule type" value="Genomic_DNA"/>
</dbReference>
<evidence type="ECO:0000256" key="3">
    <source>
        <dbReference type="ARBA" id="ARBA00022801"/>
    </source>
</evidence>
<dbReference type="InterPro" id="IPR001360">
    <property type="entry name" value="Glyco_hydro_1"/>
</dbReference>
<sequence>MSAGSANVEFLQLSNVFNRLQWVGVTGGTSRVQFPETFMFGVSTSAYQVEGGWDTDDKSPSIWDVSVHKDPCWIANCSSGDVADDSYHLYERDVAMLAELGVDFYRFSISWPRVLPEGPGRIGARSAAGFAYYRRLIAQLKQRGIQPFVTLYHWDLPQYLQDLGGWTNPLIVDWFTDYARVVFEELGDDVKFWITINEPWTFCWFGYGLSTLAPRVNSSAVGTYLCAKHVVLAHAKVYRMYNEEFKQKQNGVVGMSNCLFWYEPATDSKNDSEAVNDILEFEGGLYINPIYSKSGDFPQVVKERVAKKSAEQGYSKSRLPELTPDEIVYVRGAYDFLGVNHYSTFVAYRNASANYSTNILYGTAKGPSYLDDITTALTLNPEWPKASVAPTTTYNPTGFYKLLAYLKKKYDNPPIIVTENGWPTAPGLNDEDRVKYLRGYLEALHRAVEDGSDVRGYTAWSLMDNFEWTNAYNQRFGLYEVDFESARRERTPRKSAFVYREVVRARAVDPGYEPPADATMECI</sequence>
<keyword evidence="4" id="KW-0325">Glycoprotein</keyword>
<dbReference type="Proteomes" id="UP000299102">
    <property type="component" value="Unassembled WGS sequence"/>
</dbReference>
<proteinExistence type="inferred from homology"/>
<comment type="caution">
    <text evidence="7">The sequence shown here is derived from an EMBL/GenBank/DDBJ whole genome shotgun (WGS) entry which is preliminary data.</text>
</comment>
<dbReference type="OrthoDB" id="65569at2759"/>
<accession>A0A4C1WU15</accession>
<dbReference type="GO" id="GO:0005975">
    <property type="term" value="P:carbohydrate metabolic process"/>
    <property type="evidence" value="ECO:0007669"/>
    <property type="project" value="InterPro"/>
</dbReference>
<evidence type="ECO:0000256" key="2">
    <source>
        <dbReference type="ARBA" id="ARBA00011738"/>
    </source>
</evidence>
<evidence type="ECO:0000313" key="8">
    <source>
        <dbReference type="Proteomes" id="UP000299102"/>
    </source>
</evidence>
<dbReference type="FunFam" id="3.20.20.80:FF:000013">
    <property type="entry name" value="lactase-phlorizin hydrolase"/>
    <property type="match status" value="1"/>
</dbReference>
<keyword evidence="8" id="KW-1185">Reference proteome</keyword>
<dbReference type="SUPFAM" id="SSF51445">
    <property type="entry name" value="(Trans)glycosidases"/>
    <property type="match status" value="1"/>
</dbReference>
<dbReference type="Gene3D" id="3.20.20.80">
    <property type="entry name" value="Glycosidases"/>
    <property type="match status" value="1"/>
</dbReference>
<evidence type="ECO:0000256" key="6">
    <source>
        <dbReference type="RuleBase" id="RU003690"/>
    </source>
</evidence>
<name>A0A4C1WU15_EUMVA</name>
<evidence type="ECO:0000256" key="5">
    <source>
        <dbReference type="ARBA" id="ARBA00023295"/>
    </source>
</evidence>
<dbReference type="GO" id="GO:0008422">
    <property type="term" value="F:beta-glucosidase activity"/>
    <property type="evidence" value="ECO:0007669"/>
    <property type="project" value="TreeGrafter"/>
</dbReference>
<keyword evidence="5" id="KW-0326">Glycosidase</keyword>
<gene>
    <name evidence="7" type="ORF">EVAR_50783_1</name>
</gene>
<dbReference type="STRING" id="151549.A0A4C1WU15"/>
<evidence type="ECO:0000313" key="7">
    <source>
        <dbReference type="EMBL" id="GBP54370.1"/>
    </source>
</evidence>
<dbReference type="PANTHER" id="PTHR10353">
    <property type="entry name" value="GLYCOSYL HYDROLASE"/>
    <property type="match status" value="1"/>
</dbReference>
<comment type="similarity">
    <text evidence="1 6">Belongs to the glycosyl hydrolase 1 family.</text>
</comment>
<evidence type="ECO:0000256" key="4">
    <source>
        <dbReference type="ARBA" id="ARBA00023180"/>
    </source>
</evidence>
<comment type="subunit">
    <text evidence="2">Homodimer.</text>
</comment>
<evidence type="ECO:0000256" key="1">
    <source>
        <dbReference type="ARBA" id="ARBA00010838"/>
    </source>
</evidence>
<dbReference type="PANTHER" id="PTHR10353:SF36">
    <property type="entry name" value="LP05116P"/>
    <property type="match status" value="1"/>
</dbReference>
<dbReference type="Pfam" id="PF00232">
    <property type="entry name" value="Glyco_hydro_1"/>
    <property type="match status" value="1"/>
</dbReference>